<sequence>MTIPALFLALVLAVPGQGTAPSAAVTVPAEPALSAAIGDRDAVLFRVMSDDCDPAALSDLVTEDLEFYHDRGGLMAGRTAFVADYARGCEAKKAPDAFRSRRELVPGSMRVYAIPGSGAVEEGTHLFYERQGDGPEKLVGRARFSMFWKLDADGQWRLARAFSIDHAAASAPPSAN</sequence>
<evidence type="ECO:0000256" key="1">
    <source>
        <dbReference type="SAM" id="SignalP"/>
    </source>
</evidence>
<dbReference type="KEGG" id="bgoe:IFJ75_09875"/>
<dbReference type="Proteomes" id="UP000663918">
    <property type="component" value="Chromosome"/>
</dbReference>
<dbReference type="AlphaFoldDB" id="A0A975GXP1"/>
<dbReference type="Gene3D" id="3.10.450.50">
    <property type="match status" value="1"/>
</dbReference>
<feature type="chain" id="PRO_5037126638" evidence="1">
    <location>
        <begin position="21"/>
        <end position="176"/>
    </location>
</feature>
<organism evidence="3 4">
    <name type="scientific">Brevundimonas goettingensis</name>
    <dbReference type="NCBI Taxonomy" id="2774190"/>
    <lineage>
        <taxon>Bacteria</taxon>
        <taxon>Pseudomonadati</taxon>
        <taxon>Pseudomonadota</taxon>
        <taxon>Alphaproteobacteria</taxon>
        <taxon>Caulobacterales</taxon>
        <taxon>Caulobacteraceae</taxon>
        <taxon>Brevundimonas</taxon>
    </lineage>
</organism>
<dbReference type="InterPro" id="IPR032710">
    <property type="entry name" value="NTF2-like_dom_sf"/>
</dbReference>
<evidence type="ECO:0000313" key="3">
    <source>
        <dbReference type="EMBL" id="QTC93113.1"/>
    </source>
</evidence>
<reference evidence="3" key="1">
    <citation type="submission" date="2020-09" db="EMBL/GenBank/DDBJ databases">
        <title>Brevundimonas sp. LVF2 isolated from a puddle in Goettingen, Germany.</title>
        <authorList>
            <person name="Friedrich I."/>
            <person name="Klassen A."/>
            <person name="Hannes N."/>
            <person name="Schneider D."/>
            <person name="Hertel R."/>
            <person name="Daniel R."/>
        </authorList>
    </citation>
    <scope>NUCLEOTIDE SEQUENCE</scope>
    <source>
        <strain evidence="3">LVF2</strain>
    </source>
</reference>
<dbReference type="Pfam" id="PF14534">
    <property type="entry name" value="DUF4440"/>
    <property type="match status" value="1"/>
</dbReference>
<dbReference type="EMBL" id="CP062222">
    <property type="protein sequence ID" value="QTC93113.1"/>
    <property type="molecule type" value="Genomic_DNA"/>
</dbReference>
<proteinExistence type="predicted"/>
<accession>A0A975GXP1</accession>
<keyword evidence="1" id="KW-0732">Signal</keyword>
<gene>
    <name evidence="3" type="ORF">IFJ75_09875</name>
</gene>
<evidence type="ECO:0000259" key="2">
    <source>
        <dbReference type="Pfam" id="PF14534"/>
    </source>
</evidence>
<name>A0A975GXP1_9CAUL</name>
<feature type="domain" description="DUF4440" evidence="2">
    <location>
        <begin position="51"/>
        <end position="158"/>
    </location>
</feature>
<evidence type="ECO:0000313" key="4">
    <source>
        <dbReference type="Proteomes" id="UP000663918"/>
    </source>
</evidence>
<dbReference type="SUPFAM" id="SSF54427">
    <property type="entry name" value="NTF2-like"/>
    <property type="match status" value="1"/>
</dbReference>
<feature type="signal peptide" evidence="1">
    <location>
        <begin position="1"/>
        <end position="20"/>
    </location>
</feature>
<dbReference type="InterPro" id="IPR027843">
    <property type="entry name" value="DUF4440"/>
</dbReference>
<keyword evidence="4" id="KW-1185">Reference proteome</keyword>
<protein>
    <submittedName>
        <fullName evidence="3">Nuclear transport factor 2 family protein</fullName>
    </submittedName>
</protein>
<dbReference type="RefSeq" id="WP_207932389.1">
    <property type="nucleotide sequence ID" value="NZ_CP062222.1"/>
</dbReference>